<evidence type="ECO:0000313" key="4">
    <source>
        <dbReference type="Proteomes" id="UP001324794"/>
    </source>
</evidence>
<organism evidence="3 4">
    <name type="scientific">Vreelandella neptunia</name>
    <dbReference type="NCBI Taxonomy" id="115551"/>
    <lineage>
        <taxon>Bacteria</taxon>
        <taxon>Pseudomonadati</taxon>
        <taxon>Pseudomonadota</taxon>
        <taxon>Gammaproteobacteria</taxon>
        <taxon>Oceanospirillales</taxon>
        <taxon>Halomonadaceae</taxon>
        <taxon>Vreelandella</taxon>
    </lineage>
</organism>
<feature type="compositionally biased region" description="Basic and acidic residues" evidence="1">
    <location>
        <begin position="10"/>
        <end position="20"/>
    </location>
</feature>
<sequence>MPGWLSNISERSRRVDRPEGSLKHGQTVYVVLDQRRSPDQCRSLLSLSGKRDFIALFAGTPLSPLLEASPWLLDIEVGSEAWHFAKMLCQQRLGWVCQPLPNETLYSTADCLQALFMLDDPHGGKSLINLQQPAAWIALLASAPASIYSHWLNSLHQVATPTPQGQWLVWQTNAPFSATSERWQLSAAMEAALKESQQAWWLSDTTKIPLEELPRNWLERLKKCSGCGIKRGRDLMRLLAAIQHADESIWMQHEDILHDQRLTTKQRVSAMESLA</sequence>
<name>A0ABZ0YSA2_9GAMM</name>
<dbReference type="RefSeq" id="WP_223288221.1">
    <property type="nucleotide sequence ID" value="NZ_CP140255.1"/>
</dbReference>
<feature type="domain" description="DUF4123" evidence="2">
    <location>
        <begin position="28"/>
        <end position="125"/>
    </location>
</feature>
<evidence type="ECO:0000256" key="1">
    <source>
        <dbReference type="SAM" id="MobiDB-lite"/>
    </source>
</evidence>
<dbReference type="Pfam" id="PF13503">
    <property type="entry name" value="DUF4123"/>
    <property type="match status" value="1"/>
</dbReference>
<accession>A0ABZ0YSA2</accession>
<keyword evidence="4" id="KW-1185">Reference proteome</keyword>
<gene>
    <name evidence="3" type="ORF">SR894_06370</name>
</gene>
<dbReference type="InterPro" id="IPR025391">
    <property type="entry name" value="DUF4123"/>
</dbReference>
<evidence type="ECO:0000313" key="3">
    <source>
        <dbReference type="EMBL" id="WQH14162.1"/>
    </source>
</evidence>
<evidence type="ECO:0000259" key="2">
    <source>
        <dbReference type="Pfam" id="PF13503"/>
    </source>
</evidence>
<feature type="region of interest" description="Disordered" evidence="1">
    <location>
        <begin position="1"/>
        <end position="20"/>
    </location>
</feature>
<dbReference type="EMBL" id="CP140255">
    <property type="protein sequence ID" value="WQH14162.1"/>
    <property type="molecule type" value="Genomic_DNA"/>
</dbReference>
<dbReference type="Proteomes" id="UP001324794">
    <property type="component" value="Chromosome"/>
</dbReference>
<proteinExistence type="predicted"/>
<protein>
    <submittedName>
        <fullName evidence="3">DUF4123 domain-containing protein</fullName>
    </submittedName>
</protein>
<reference evidence="3 4" key="1">
    <citation type="submission" date="2023-11" db="EMBL/GenBank/DDBJ databases">
        <title>MicrobeMod: A computational toolkit for identifying prokaryotic methylation and restriction-modification with nanopore sequencing.</title>
        <authorList>
            <person name="Crits-Christoph A."/>
            <person name="Kang S.C."/>
            <person name="Lee H."/>
            <person name="Ostrov N."/>
        </authorList>
    </citation>
    <scope>NUCLEOTIDE SEQUENCE [LARGE SCALE GENOMIC DNA]</scope>
    <source>
        <strain evidence="3 4">ATCC BAA-805</strain>
    </source>
</reference>